<dbReference type="InterPro" id="IPR051673">
    <property type="entry name" value="SSDNA_exonuclease_RecJ"/>
</dbReference>
<dbReference type="InterPro" id="IPR041122">
    <property type="entry name" value="RecJ_OB"/>
</dbReference>
<evidence type="ECO:0000256" key="2">
    <source>
        <dbReference type="ARBA" id="ARBA00019841"/>
    </source>
</evidence>
<evidence type="ECO:0000313" key="9">
    <source>
        <dbReference type="EMBL" id="SZD71149.1"/>
    </source>
</evidence>
<dbReference type="AlphaFoldDB" id="A0A383TVF8"/>
<dbReference type="Proteomes" id="UP000262142">
    <property type="component" value="Unassembled WGS sequence"/>
</dbReference>
<dbReference type="Pfam" id="PF17768">
    <property type="entry name" value="RecJ_OB"/>
    <property type="match status" value="1"/>
</dbReference>
<dbReference type="GO" id="GO:0006310">
    <property type="term" value="P:DNA recombination"/>
    <property type="evidence" value="ECO:0007669"/>
    <property type="project" value="InterPro"/>
</dbReference>
<dbReference type="Gene3D" id="3.10.310.30">
    <property type="match status" value="1"/>
</dbReference>
<dbReference type="RefSeq" id="WP_119058815.1">
    <property type="nucleotide sequence ID" value="NZ_UNSC01000001.1"/>
</dbReference>
<evidence type="ECO:0000256" key="1">
    <source>
        <dbReference type="ARBA" id="ARBA00005915"/>
    </source>
</evidence>
<evidence type="ECO:0000256" key="3">
    <source>
        <dbReference type="ARBA" id="ARBA00022722"/>
    </source>
</evidence>
<feature type="domain" description="RecJ OB" evidence="8">
    <location>
        <begin position="454"/>
        <end position="562"/>
    </location>
</feature>
<evidence type="ECO:0000259" key="8">
    <source>
        <dbReference type="Pfam" id="PF17768"/>
    </source>
</evidence>
<keyword evidence="10" id="KW-1185">Reference proteome</keyword>
<feature type="domain" description="DHHA1" evidence="7">
    <location>
        <begin position="350"/>
        <end position="440"/>
    </location>
</feature>
<protein>
    <recommendedName>
        <fullName evidence="2">Single-stranded-DNA-specific exonuclease RecJ</fullName>
    </recommendedName>
</protein>
<dbReference type="GO" id="GO:0003676">
    <property type="term" value="F:nucleic acid binding"/>
    <property type="evidence" value="ECO:0007669"/>
    <property type="project" value="InterPro"/>
</dbReference>
<dbReference type="Gene3D" id="3.90.1640.30">
    <property type="match status" value="1"/>
</dbReference>
<proteinExistence type="inferred from homology"/>
<gene>
    <name evidence="9" type="primary">recJ</name>
    <name evidence="9" type="ORF">SAMEA104719789_00243</name>
</gene>
<evidence type="ECO:0000259" key="7">
    <source>
        <dbReference type="Pfam" id="PF02272"/>
    </source>
</evidence>
<evidence type="ECO:0000256" key="4">
    <source>
        <dbReference type="ARBA" id="ARBA00022801"/>
    </source>
</evidence>
<dbReference type="GO" id="GO:0006281">
    <property type="term" value="P:DNA repair"/>
    <property type="evidence" value="ECO:0007669"/>
    <property type="project" value="InterPro"/>
</dbReference>
<feature type="domain" description="DDH" evidence="6">
    <location>
        <begin position="80"/>
        <end position="230"/>
    </location>
</feature>
<dbReference type="InterPro" id="IPR001667">
    <property type="entry name" value="DDH_dom"/>
</dbReference>
<dbReference type="PANTHER" id="PTHR30255">
    <property type="entry name" value="SINGLE-STRANDED-DNA-SPECIFIC EXONUCLEASE RECJ"/>
    <property type="match status" value="1"/>
</dbReference>
<dbReference type="OrthoDB" id="9809852at2"/>
<dbReference type="NCBIfam" id="TIGR00644">
    <property type="entry name" value="recJ"/>
    <property type="match status" value="1"/>
</dbReference>
<accession>A0A383TVF8</accession>
<dbReference type="InterPro" id="IPR004610">
    <property type="entry name" value="RecJ"/>
</dbReference>
<dbReference type="Pfam" id="PF01368">
    <property type="entry name" value="DHH"/>
    <property type="match status" value="1"/>
</dbReference>
<name>A0A383TVF8_9FLAO</name>
<sequence length="567" mass="64402">MSKRWVLKSKSSSNQLRKLQTELHIEESLALLLSQRGIDDFDSAKKFFRPSLDDLHDPFLMKDMQSAVERIEKAINQSENIMVYGDYDVDGTTAVSLVYLYLKQIYSNLTFYIPDRYKEGYGVSKDGIDFAADNNIHLIISLDCGIKANEQVEYARQKNIDFIIADHHLPGENLPRAVAVLDAKRKDCSYPYKELSGCGVGFKLIQALNTKFHLDKKFLYALLDLVAVSIAADIVPITGENRVLATYGLKVLNKKPRLGLAMLLPQEKKGNINISDIVFGIAPKINAAGRIHHATDAVKLLTCENSLTARKYVSQINKLNTQRKNIDHSITDEALALLGKETEKKNTSIVYQPHWHKGVIGIVASRLTETYYRPTVVFTKGEDNVLVASVRSIKGFDVYEALEECSDLLERFGGHMYAAGFSMKEVHLPEFQRKFEKAVSKKINSHQKNPSIEIDTEISFKEITPKFLRILHQFQPYGPENLNPLFLTQNALFAGYGKRLGKNGEHLKFDLFSVDSKQIFSAIAFNMGELLPRIKEELFDIVYSIEENHWQGKTYTQLNIKDLRFHN</sequence>
<keyword evidence="4 9" id="KW-0378">Hydrolase</keyword>
<dbReference type="GO" id="GO:0008409">
    <property type="term" value="F:5'-3' exonuclease activity"/>
    <property type="evidence" value="ECO:0007669"/>
    <property type="project" value="InterPro"/>
</dbReference>
<keyword evidence="5 9" id="KW-0269">Exonuclease</keyword>
<dbReference type="Pfam" id="PF02272">
    <property type="entry name" value="DHHA1"/>
    <property type="match status" value="1"/>
</dbReference>
<evidence type="ECO:0000256" key="5">
    <source>
        <dbReference type="ARBA" id="ARBA00022839"/>
    </source>
</evidence>
<dbReference type="InterPro" id="IPR038763">
    <property type="entry name" value="DHH_sf"/>
</dbReference>
<dbReference type="EMBL" id="UNSC01000001">
    <property type="protein sequence ID" value="SZD71149.1"/>
    <property type="molecule type" value="Genomic_DNA"/>
</dbReference>
<reference evidence="9 10" key="1">
    <citation type="submission" date="2018-09" db="EMBL/GenBank/DDBJ databases">
        <authorList>
            <consortium name="Pathogen Informatics"/>
        </authorList>
    </citation>
    <scope>NUCLEOTIDE SEQUENCE [LARGE SCALE GENOMIC DNA]</scope>
    <source>
        <strain evidence="9 10">OH-22767</strain>
    </source>
</reference>
<dbReference type="PANTHER" id="PTHR30255:SF2">
    <property type="entry name" value="SINGLE-STRANDED-DNA-SPECIFIC EXONUCLEASE RECJ"/>
    <property type="match status" value="1"/>
</dbReference>
<dbReference type="SUPFAM" id="SSF64182">
    <property type="entry name" value="DHH phosphoesterases"/>
    <property type="match status" value="1"/>
</dbReference>
<dbReference type="InterPro" id="IPR003156">
    <property type="entry name" value="DHHA1_dom"/>
</dbReference>
<evidence type="ECO:0000313" key="10">
    <source>
        <dbReference type="Proteomes" id="UP000262142"/>
    </source>
</evidence>
<organism evidence="9 10">
    <name type="scientific">Candidatus Ornithobacterium hominis</name>
    <dbReference type="NCBI Taxonomy" id="2497989"/>
    <lineage>
        <taxon>Bacteria</taxon>
        <taxon>Pseudomonadati</taxon>
        <taxon>Bacteroidota</taxon>
        <taxon>Flavobacteriia</taxon>
        <taxon>Flavobacteriales</taxon>
        <taxon>Weeksellaceae</taxon>
        <taxon>Ornithobacterium</taxon>
    </lineage>
</organism>
<evidence type="ECO:0000259" key="6">
    <source>
        <dbReference type="Pfam" id="PF01368"/>
    </source>
</evidence>
<keyword evidence="3" id="KW-0540">Nuclease</keyword>
<comment type="similarity">
    <text evidence="1">Belongs to the RecJ family.</text>
</comment>